<name>A0A6J5SU02_9CAUD</name>
<evidence type="ECO:0000313" key="1">
    <source>
        <dbReference type="EMBL" id="CAB4219042.1"/>
    </source>
</evidence>
<gene>
    <name evidence="1" type="ORF">UFOVP1604_125</name>
</gene>
<proteinExistence type="predicted"/>
<sequence length="94" mass="11266">MSENQNPITGFADTFLSKLKEQSFVIILMLGVIYYQHRLMEERVNYWQKLYEEKELYITEAAKDDKQILLDRIKYLQDQRDRFVDDALAEAQAK</sequence>
<accession>A0A6J5SU02</accession>
<organism evidence="1">
    <name type="scientific">uncultured Caudovirales phage</name>
    <dbReference type="NCBI Taxonomy" id="2100421"/>
    <lineage>
        <taxon>Viruses</taxon>
        <taxon>Duplodnaviria</taxon>
        <taxon>Heunggongvirae</taxon>
        <taxon>Uroviricota</taxon>
        <taxon>Caudoviricetes</taxon>
        <taxon>Peduoviridae</taxon>
        <taxon>Maltschvirus</taxon>
        <taxon>Maltschvirus maltsch</taxon>
    </lineage>
</organism>
<dbReference type="EMBL" id="LR797474">
    <property type="protein sequence ID" value="CAB4219042.1"/>
    <property type="molecule type" value="Genomic_DNA"/>
</dbReference>
<protein>
    <submittedName>
        <fullName evidence="1">Uncharacterized protein</fullName>
    </submittedName>
</protein>
<reference evidence="1" key="1">
    <citation type="submission" date="2020-05" db="EMBL/GenBank/DDBJ databases">
        <authorList>
            <person name="Chiriac C."/>
            <person name="Salcher M."/>
            <person name="Ghai R."/>
            <person name="Kavagutti S V."/>
        </authorList>
    </citation>
    <scope>NUCLEOTIDE SEQUENCE</scope>
</reference>